<reference evidence="10" key="1">
    <citation type="journal article" date="2016" name="Nature">
        <title>The genome of the seagrass Zostera marina reveals angiosperm adaptation to the sea.</title>
        <authorList>
            <person name="Olsen J.L."/>
            <person name="Rouze P."/>
            <person name="Verhelst B."/>
            <person name="Lin Y.-C."/>
            <person name="Bayer T."/>
            <person name="Collen J."/>
            <person name="Dattolo E."/>
            <person name="De Paoli E."/>
            <person name="Dittami S."/>
            <person name="Maumus F."/>
            <person name="Michel G."/>
            <person name="Kersting A."/>
            <person name="Lauritano C."/>
            <person name="Lohaus R."/>
            <person name="Toepel M."/>
            <person name="Tonon T."/>
            <person name="Vanneste K."/>
            <person name="Amirebrahimi M."/>
            <person name="Brakel J."/>
            <person name="Bostroem C."/>
            <person name="Chovatia M."/>
            <person name="Grimwood J."/>
            <person name="Jenkins J.W."/>
            <person name="Jueterbock A."/>
            <person name="Mraz A."/>
            <person name="Stam W.T."/>
            <person name="Tice H."/>
            <person name="Bornberg-Bauer E."/>
            <person name="Green P.J."/>
            <person name="Pearson G.A."/>
            <person name="Procaccini G."/>
            <person name="Duarte C.M."/>
            <person name="Schmutz J."/>
            <person name="Reusch T.B.H."/>
            <person name="Van de Peer Y."/>
        </authorList>
    </citation>
    <scope>NUCLEOTIDE SEQUENCE [LARGE SCALE GENOMIC DNA]</scope>
    <source>
        <strain evidence="10">cv. Finnish</strain>
    </source>
</reference>
<accession>A0A0K9NNE1</accession>
<dbReference type="InterPro" id="IPR044845">
    <property type="entry name" value="HPAT/SRGT1-like"/>
</dbReference>
<keyword evidence="4 7" id="KW-0812">Transmembrane</keyword>
<gene>
    <name evidence="9" type="ORF">ZOSMA_7G01390</name>
</gene>
<dbReference type="AlphaFoldDB" id="A0A0K9NNE1"/>
<protein>
    <recommendedName>
        <fullName evidence="8">Hydroxyproline O-arabinosyltransferase-like domain-containing protein</fullName>
    </recommendedName>
</protein>
<evidence type="ECO:0000256" key="3">
    <source>
        <dbReference type="ARBA" id="ARBA00022679"/>
    </source>
</evidence>
<evidence type="ECO:0000256" key="5">
    <source>
        <dbReference type="ARBA" id="ARBA00022989"/>
    </source>
</evidence>
<keyword evidence="2" id="KW-0328">Glycosyltransferase</keyword>
<dbReference type="InterPro" id="IPR056508">
    <property type="entry name" value="HPAT-like"/>
</dbReference>
<evidence type="ECO:0000256" key="6">
    <source>
        <dbReference type="ARBA" id="ARBA00023136"/>
    </source>
</evidence>
<keyword evidence="3" id="KW-0808">Transferase</keyword>
<keyword evidence="5 7" id="KW-1133">Transmembrane helix</keyword>
<dbReference type="OrthoDB" id="10259977at2759"/>
<organism evidence="9 10">
    <name type="scientific">Zostera marina</name>
    <name type="common">Eelgrass</name>
    <dbReference type="NCBI Taxonomy" id="29655"/>
    <lineage>
        <taxon>Eukaryota</taxon>
        <taxon>Viridiplantae</taxon>
        <taxon>Streptophyta</taxon>
        <taxon>Embryophyta</taxon>
        <taxon>Tracheophyta</taxon>
        <taxon>Spermatophyta</taxon>
        <taxon>Magnoliopsida</taxon>
        <taxon>Liliopsida</taxon>
        <taxon>Zosteraceae</taxon>
        <taxon>Zostera</taxon>
    </lineage>
</organism>
<feature type="transmembrane region" description="Helical" evidence="7">
    <location>
        <begin position="29"/>
        <end position="50"/>
    </location>
</feature>
<sequence length="370" mass="41888">MSGTGAGAGIGRQRIATASILSYLMPKALIFFITIGSLVASYMILINVIFNFHTQINIDPVVLRPKNLRHSVATRRPFHVAMTASDGEYNKWQCRIAYYWYKKVRDLPGSEMGGFTRILHSGQSDELMNEIPTFVVNPLPPGQDQGYVVLNRPWAFVQWLQEAKIKEEYVLMAEPDHVFVKPMPNLAHGSIPAAYNFFYITPVKNEKIIRKYYPMDPITSIDPIGNSPVIIKKSILKIIAPTWMNVSMKMKNDPETDETFGWVLEMYGYAVASALHGIRYILRPDFMVQPPFDQTLGGSFIIHYTYGNDYNAKGELTYGVIGDWRFDKRSYTASRLPRNLTLPPPGVPETVVTLVQKINEATANIPNWDS</sequence>
<comment type="caution">
    <text evidence="9">The sequence shown here is derived from an EMBL/GenBank/DDBJ whole genome shotgun (WGS) entry which is preliminary data.</text>
</comment>
<dbReference type="GO" id="GO:0016757">
    <property type="term" value="F:glycosyltransferase activity"/>
    <property type="evidence" value="ECO:0007669"/>
    <property type="project" value="UniProtKB-KW"/>
</dbReference>
<proteinExistence type="predicted"/>
<evidence type="ECO:0000313" key="10">
    <source>
        <dbReference type="Proteomes" id="UP000036987"/>
    </source>
</evidence>
<evidence type="ECO:0000313" key="9">
    <source>
        <dbReference type="EMBL" id="KMZ58108.1"/>
    </source>
</evidence>
<dbReference type="Proteomes" id="UP000036987">
    <property type="component" value="Unassembled WGS sequence"/>
</dbReference>
<dbReference type="Pfam" id="PF23452">
    <property type="entry name" value="HPAT"/>
    <property type="match status" value="1"/>
</dbReference>
<dbReference type="EMBL" id="LFYR01001978">
    <property type="protein sequence ID" value="KMZ58108.1"/>
    <property type="molecule type" value="Genomic_DNA"/>
</dbReference>
<keyword evidence="10" id="KW-1185">Reference proteome</keyword>
<dbReference type="OMA" id="EMPGSEM"/>
<dbReference type="PANTHER" id="PTHR31485:SF36">
    <property type="entry name" value="HYDROXYPROLINE O-ARABINOSYLTRANSFERASE 3"/>
    <property type="match status" value="1"/>
</dbReference>
<comment type="subcellular location">
    <subcellularLocation>
        <location evidence="1">Membrane</location>
        <topology evidence="1">Single-pass membrane protein</topology>
    </subcellularLocation>
</comment>
<dbReference type="STRING" id="29655.A0A0K9NNE1"/>
<evidence type="ECO:0000256" key="2">
    <source>
        <dbReference type="ARBA" id="ARBA00022676"/>
    </source>
</evidence>
<feature type="domain" description="Hydroxyproline O-arabinosyltransferase-like" evidence="8">
    <location>
        <begin position="78"/>
        <end position="369"/>
    </location>
</feature>
<keyword evidence="6 7" id="KW-0472">Membrane</keyword>
<dbReference type="GO" id="GO:0016020">
    <property type="term" value="C:membrane"/>
    <property type="evidence" value="ECO:0007669"/>
    <property type="project" value="UniProtKB-SubCell"/>
</dbReference>
<dbReference type="PANTHER" id="PTHR31485">
    <property type="entry name" value="PEPTIDYL SERINE ALPHA-GALACTOSYLTRANSFERASE"/>
    <property type="match status" value="1"/>
</dbReference>
<evidence type="ECO:0000256" key="4">
    <source>
        <dbReference type="ARBA" id="ARBA00022692"/>
    </source>
</evidence>
<evidence type="ECO:0000256" key="7">
    <source>
        <dbReference type="SAM" id="Phobius"/>
    </source>
</evidence>
<evidence type="ECO:0000256" key="1">
    <source>
        <dbReference type="ARBA" id="ARBA00004167"/>
    </source>
</evidence>
<evidence type="ECO:0000259" key="8">
    <source>
        <dbReference type="Pfam" id="PF23452"/>
    </source>
</evidence>
<name>A0A0K9NNE1_ZOSMR</name>